<dbReference type="SUPFAM" id="SSF52540">
    <property type="entry name" value="P-loop containing nucleoside triphosphate hydrolases"/>
    <property type="match status" value="1"/>
</dbReference>
<keyword evidence="2" id="KW-0813">Transport</keyword>
<feature type="non-terminal residue" evidence="5">
    <location>
        <position position="1"/>
    </location>
</feature>
<evidence type="ECO:0008006" key="6">
    <source>
        <dbReference type="Google" id="ProtNLM"/>
    </source>
</evidence>
<evidence type="ECO:0000256" key="3">
    <source>
        <dbReference type="ARBA" id="ARBA00022741"/>
    </source>
</evidence>
<dbReference type="PANTHER" id="PTHR42711">
    <property type="entry name" value="ABC TRANSPORTER ATP-BINDING PROTEIN"/>
    <property type="match status" value="1"/>
</dbReference>
<dbReference type="AlphaFoldDB" id="X0U098"/>
<dbReference type="PANTHER" id="PTHR42711:SF5">
    <property type="entry name" value="ABC TRANSPORTER ATP-BINDING PROTEIN NATA"/>
    <property type="match status" value="1"/>
</dbReference>
<keyword evidence="4" id="KW-0067">ATP-binding</keyword>
<organism evidence="5">
    <name type="scientific">marine sediment metagenome</name>
    <dbReference type="NCBI Taxonomy" id="412755"/>
    <lineage>
        <taxon>unclassified sequences</taxon>
        <taxon>metagenomes</taxon>
        <taxon>ecological metagenomes</taxon>
    </lineage>
</organism>
<accession>X0U098</accession>
<proteinExistence type="inferred from homology"/>
<evidence type="ECO:0000256" key="2">
    <source>
        <dbReference type="ARBA" id="ARBA00022448"/>
    </source>
</evidence>
<evidence type="ECO:0000313" key="5">
    <source>
        <dbReference type="EMBL" id="GAF98919.1"/>
    </source>
</evidence>
<reference evidence="5" key="1">
    <citation type="journal article" date="2014" name="Front. Microbiol.">
        <title>High frequency of phylogenetically diverse reductive dehalogenase-homologous genes in deep subseafloor sedimentary metagenomes.</title>
        <authorList>
            <person name="Kawai M."/>
            <person name="Futagami T."/>
            <person name="Toyoda A."/>
            <person name="Takaki Y."/>
            <person name="Nishi S."/>
            <person name="Hori S."/>
            <person name="Arai W."/>
            <person name="Tsubouchi T."/>
            <person name="Morono Y."/>
            <person name="Uchiyama I."/>
            <person name="Ito T."/>
            <person name="Fujiyama A."/>
            <person name="Inagaki F."/>
            <person name="Takami H."/>
        </authorList>
    </citation>
    <scope>NUCLEOTIDE SEQUENCE</scope>
    <source>
        <strain evidence="5">Expedition CK06-06</strain>
    </source>
</reference>
<keyword evidence="3" id="KW-0547">Nucleotide-binding</keyword>
<name>X0U098_9ZZZZ</name>
<gene>
    <name evidence="5" type="ORF">S01H1_22035</name>
</gene>
<evidence type="ECO:0000256" key="1">
    <source>
        <dbReference type="ARBA" id="ARBA00005417"/>
    </source>
</evidence>
<protein>
    <recommendedName>
        <fullName evidence="6">DUF4162 domain-containing protein</fullName>
    </recommendedName>
</protein>
<comment type="caution">
    <text evidence="5">The sequence shown here is derived from an EMBL/GenBank/DDBJ whole genome shotgun (WGS) entry which is preliminary data.</text>
</comment>
<sequence length="152" mass="17366">EPTAGLDPQARRLVWDFIKELKNTGMTIILTTHDMVEADALSDHIAIMDHGKIIAFGTLEELKKDSKNGNILEFSFSSKKELIHAKNKLERINNIKKITTMENNKLIISFTGGVKTFKQEILHEIESFESLHFREDSLEDIFLKLTGRGLRN</sequence>
<dbReference type="InterPro" id="IPR027417">
    <property type="entry name" value="P-loop_NTPase"/>
</dbReference>
<dbReference type="InterPro" id="IPR050763">
    <property type="entry name" value="ABC_transporter_ATP-binding"/>
</dbReference>
<dbReference type="Gene3D" id="3.40.50.300">
    <property type="entry name" value="P-loop containing nucleotide triphosphate hydrolases"/>
    <property type="match status" value="1"/>
</dbReference>
<dbReference type="EMBL" id="BARS01012343">
    <property type="protein sequence ID" value="GAF98919.1"/>
    <property type="molecule type" value="Genomic_DNA"/>
</dbReference>
<evidence type="ECO:0000256" key="4">
    <source>
        <dbReference type="ARBA" id="ARBA00022840"/>
    </source>
</evidence>
<dbReference type="GO" id="GO:0005524">
    <property type="term" value="F:ATP binding"/>
    <property type="evidence" value="ECO:0007669"/>
    <property type="project" value="UniProtKB-KW"/>
</dbReference>
<comment type="similarity">
    <text evidence="1">Belongs to the ABC transporter superfamily.</text>
</comment>